<feature type="compositionally biased region" description="Acidic residues" evidence="1">
    <location>
        <begin position="715"/>
        <end position="726"/>
    </location>
</feature>
<name>A0ABD5UK44_9EURY</name>
<feature type="compositionally biased region" description="Polar residues" evidence="1">
    <location>
        <begin position="1940"/>
        <end position="1953"/>
    </location>
</feature>
<dbReference type="Proteomes" id="UP001596406">
    <property type="component" value="Unassembled WGS sequence"/>
</dbReference>
<dbReference type="RefSeq" id="WP_304450055.1">
    <property type="nucleotide sequence ID" value="NZ_JARRAH010000005.1"/>
</dbReference>
<feature type="compositionally biased region" description="Polar residues" evidence="1">
    <location>
        <begin position="1962"/>
        <end position="1977"/>
    </location>
</feature>
<feature type="compositionally biased region" description="Basic and acidic residues" evidence="1">
    <location>
        <begin position="1910"/>
        <end position="1934"/>
    </location>
</feature>
<dbReference type="InterPro" id="IPR036890">
    <property type="entry name" value="HATPase_C_sf"/>
</dbReference>
<keyword evidence="3" id="KW-1185">Reference proteome</keyword>
<evidence type="ECO:0000313" key="3">
    <source>
        <dbReference type="Proteomes" id="UP001596406"/>
    </source>
</evidence>
<dbReference type="SUPFAM" id="SSF55874">
    <property type="entry name" value="ATPase domain of HSP90 chaperone/DNA topoisomerase II/histidine kinase"/>
    <property type="match status" value="1"/>
</dbReference>
<feature type="compositionally biased region" description="Basic and acidic residues" evidence="1">
    <location>
        <begin position="727"/>
        <end position="736"/>
    </location>
</feature>
<gene>
    <name evidence="2" type="ORF">ACFQHK_17940</name>
</gene>
<dbReference type="NCBIfam" id="NF047352">
    <property type="entry name" value="P_loop_sacsin"/>
    <property type="match status" value="1"/>
</dbReference>
<evidence type="ECO:0000256" key="1">
    <source>
        <dbReference type="SAM" id="MobiDB-lite"/>
    </source>
</evidence>
<organism evidence="2 3">
    <name type="scientific">Halomarina ordinaria</name>
    <dbReference type="NCBI Taxonomy" id="3033939"/>
    <lineage>
        <taxon>Archaea</taxon>
        <taxon>Methanobacteriati</taxon>
        <taxon>Methanobacteriota</taxon>
        <taxon>Stenosarchaea group</taxon>
        <taxon>Halobacteria</taxon>
        <taxon>Halobacteriales</taxon>
        <taxon>Natronomonadaceae</taxon>
        <taxon>Halomarina</taxon>
    </lineage>
</organism>
<reference evidence="2 3" key="1">
    <citation type="journal article" date="2019" name="Int. J. Syst. Evol. Microbiol.">
        <title>The Global Catalogue of Microorganisms (GCM) 10K type strain sequencing project: providing services to taxonomists for standard genome sequencing and annotation.</title>
        <authorList>
            <consortium name="The Broad Institute Genomics Platform"/>
            <consortium name="The Broad Institute Genome Sequencing Center for Infectious Disease"/>
            <person name="Wu L."/>
            <person name="Ma J."/>
        </authorList>
    </citation>
    <scope>NUCLEOTIDE SEQUENCE [LARGE SCALE GENOMIC DNA]</scope>
    <source>
        <strain evidence="2 3">PSRA2</strain>
    </source>
</reference>
<comment type="caution">
    <text evidence="2">The sequence shown here is derived from an EMBL/GenBank/DDBJ whole genome shotgun (WGS) entry which is preliminary data.</text>
</comment>
<dbReference type="EMBL" id="JBHSXM010000005">
    <property type="protein sequence ID" value="MFC6838366.1"/>
    <property type="molecule type" value="Genomic_DNA"/>
</dbReference>
<protein>
    <submittedName>
        <fullName evidence="2">Sacsin N-terminal ATP-binding-like domain-containing protein</fullName>
    </submittedName>
</protein>
<feature type="compositionally biased region" description="Basic and acidic residues" evidence="1">
    <location>
        <begin position="395"/>
        <end position="409"/>
    </location>
</feature>
<proteinExistence type="predicted"/>
<feature type="region of interest" description="Disordered" evidence="1">
    <location>
        <begin position="715"/>
        <end position="755"/>
    </location>
</feature>
<accession>A0ABD5UK44</accession>
<feature type="region of interest" description="Disordered" evidence="1">
    <location>
        <begin position="395"/>
        <end position="427"/>
    </location>
</feature>
<sequence>MSARSDLRKLCRREQRDLLLQLRNSSGWRKEGDLGVGNEAVSEAHDNRTILELIQNARDAIRRGRDDASASSDRPGSVAVIVGPDSLYVANTGRPFRLHDEQVFEAVTALNRSEKADERGAIGEKGVGMKSILQTAKQFSIESIVVDERVSVGFSRSQSVSMLLDTYTEFLDDPDFRSVLDDEYDSTVVDACESIVGDLSLPVSSATPDDLEDEDLAELQPVQAEQIPPNPLKVLRDIPRLSLFRYPFVDGHSSSDGTGLTEVLLKSTTPMSDIDESVDDDLEARLSAHRGKYRTVLELEYDDEQWTRLLDTIQELLTDLPLSDEHPDVARQFRDQRSDGDNESATQLWGECTDLGRETLVLLGEIRDIEFLRVTRDEVSGQLELAESRRVEITTGESRDIESSTEVDRQSITVSEATDDVDEPTEKQFRLYSRPVDIDPPDDEDSDEDDWTFDEPMRLLFESPRPADDGWAPERKTLYLFYPIEDARTSFPFVVHAPFQVGFDRQELDDSDVNRQLLSAVPDLVAEAAVDLARPDSRGGQDNYDAWMPWLVMPFRQRDENSLDVVSRVCEALRETPIVPSHGGEIREPTEVLVDPDRLYAFEPLRAGESPPIVAKESVTNGDRWLQRARANGEIQAENREVATRIGLTAVVDQPFHRDGTGGSGLVSTLRDVWGGDPDRWAVPIDAELYASHGDDEPYARHYFESICAALDRYDSEDEEADEQEDGRDPARKLGDWHVPLLPGEAHGDDPSDETDMGIGYLVRASTREPGGHSDRYERSDRIVFRRSKETSQSAETSIDQLVAPPKSLDIYITPFDEDWSGTLAANYNEWGTRELRGPATYYQRVAAEIGGFSAPRDARLEVDDATLGYLLDLYQTVCVETSLKRAPWLRPTPHRNRQFSAGENETGVEDLLVGESLRNRPSDYDTFLERRYSQRVPVPTADGGVAPAERLVFGQEWVDAFESIADDLESGSVRDPFTGSYEEGLPARARDLRRWAAVIECTSMVDREGTLAVAPPSDERWLEVVADTEVRDGDRALWLLNFLIHVGVQVGPHVEWGWFFPGSNGRDRDTGAMTLTEAKQLTTGGDATVEDSPIDPPAAELDTYASICWRTEHHPAVSAGHTSTCRGNLLEDAVSEWIQIAGNDIVVPTWWRFTELDILDDDTTTDFRRAILLLWPELSEHLFETAWFCTDTGHSPASNNTTIPALGLVQLQTAYLWPTDWPSSGLWKSGEGREGAYRPGVNPARRLVFDPSDGGSGRRAEAELPTIDTETLREDVSEACEPFEIDPPELDLRAVAGALGAKPIADHTPAEAAAQLDWFLRTYEAAATDPLSDDVTELPAEHMESVRRATFGLLRRFVTWDHLRDHVPDMDDELQRAWQRRDIWHVGTRLLVNRGGALCSVTVGEGRSESLSILIDVYTDRLPEYARDILEGQRSAFVELPATHPGGLALVLGDRPHEDPTFSFGIRTKGEGEIPELEPVEGPSTAAESYDSALQRVAEAIDHRVPYLVAAYDRATTSQTELEAVYTALQSAATNEIGIVDRSDDRPGDRRSALWVPTEESAETRIAFFEESLRVADDESIPPFYAAEGLVQILDDQPSRRVRNAFENVLMKTEPQLDREYEDDLADIERQIAALNERRLRRIHAALETLLDHLRSSDSESGSDRRPLPEIAWSSVDAETVLNAVTDVDPEADEPLSDLDPIATWHRHLCEPGGLSEEDATRCTVAAAKSRPTDRQRLLAPVARRTPHLDLASLAKSDPWADLDEWGESATYKTLEDYVTAITAVEKFWAVVTQTTDPGEDVLLDAVAEARRRTTPTPTASTSDVIPTATSLPDHLQDVPLVALPADDSGPVPPVLRDTVVSWCRTQRSEVVEMDVVFADEANRELFDSLCEALESPASAETTVREVFETVTEDRGRSSPVEQERTRKRRTEEWFSEESPVSSIDFSQSDLSASDPPESRGSPSVGNKSGTPSSYSDAEIAAGRGRDGELICIERAWDRFESLAANQRSRVVDAVEEWRDYDDWRMKSASDAVTDAAILGLKGIDDYAVAKRHLTAAEIDDKPTARAVFHALVDTSEERGPGFDYIDPFGRQYGPDATDGWERAQMTRTEVKTVLLEETDKGRFKLTGNEFRMARRPGPSADGGIPARVTVDRYLVRMVRLPRGWEKGSGWPEIEFRDIEDVVRFGDFDHEEDPVWEKLRGGKFYVNFELGG</sequence>
<evidence type="ECO:0000313" key="2">
    <source>
        <dbReference type="EMBL" id="MFC6838366.1"/>
    </source>
</evidence>
<feature type="region of interest" description="Disordered" evidence="1">
    <location>
        <begin position="1910"/>
        <end position="1982"/>
    </location>
</feature>